<evidence type="ECO:0000256" key="1">
    <source>
        <dbReference type="ARBA" id="ARBA00022679"/>
    </source>
</evidence>
<dbReference type="Gene3D" id="3.40.50.300">
    <property type="entry name" value="P-loop containing nucleotide triphosphate hydrolases"/>
    <property type="match status" value="1"/>
</dbReference>
<sequence>MAKVPKDSLLSAYLLVGTDELKRQHSLSRLKDYLNPDFFDFNFEEHLDASALEPTPCLDALQQLPFGDTRKLFVIHKVEKLKKETSEALVSYLYNPNPASILLCIADALPKNTRLYKAIAHCGKQAIIDCKTKQYAALVKEIQVLVRNHGLSITTSAARLLQARLGDSMLMLDNQIVSLAQRFGTGYCLEDADITTYVPQLVEANIWNFLDVLSKRNRAEALSLFSTIKPSSYILMHIRIVARLRELICTKTLQQTHEEYRLPELLHRQAWQVEKYHGFASLFSEQELLDCLARAKQLEWYLKNTADKQQACVRFIVAMTKSK</sequence>
<dbReference type="Gene3D" id="1.20.272.10">
    <property type="match status" value="1"/>
</dbReference>
<evidence type="ECO:0000256" key="2">
    <source>
        <dbReference type="ARBA" id="ARBA00022695"/>
    </source>
</evidence>
<dbReference type="PANTHER" id="PTHR34388">
    <property type="entry name" value="DNA POLYMERASE III SUBUNIT DELTA"/>
    <property type="match status" value="1"/>
</dbReference>
<dbReference type="SUPFAM" id="SSF52540">
    <property type="entry name" value="P-loop containing nucleoside triphosphate hydrolases"/>
    <property type="match status" value="1"/>
</dbReference>
<proteinExistence type="predicted"/>
<reference evidence="7" key="1">
    <citation type="submission" date="2016-01" db="EMBL/GenBank/DDBJ databases">
        <authorList>
            <person name="Mitreva M."/>
            <person name="Pepin K.H."/>
            <person name="Mihindukulasuriya K.A."/>
            <person name="Fulton R."/>
            <person name="Fronick C."/>
            <person name="O'Laughlin M."/>
            <person name="Miner T."/>
            <person name="Herter B."/>
            <person name="Rosa B.A."/>
            <person name="Cordes M."/>
            <person name="Tomlinson C."/>
            <person name="Wollam A."/>
            <person name="Palsikar V.B."/>
            <person name="Mardis E.R."/>
            <person name="Wilson R.K."/>
        </authorList>
    </citation>
    <scope>NUCLEOTIDE SEQUENCE [LARGE SCALE GENOMIC DNA]</scope>
    <source>
        <strain evidence="7">DNF00019</strain>
    </source>
</reference>
<dbReference type="GO" id="GO:0006261">
    <property type="term" value="P:DNA-templated DNA replication"/>
    <property type="evidence" value="ECO:0007669"/>
    <property type="project" value="TreeGrafter"/>
</dbReference>
<dbReference type="Proteomes" id="UP000070675">
    <property type="component" value="Unassembled WGS sequence"/>
</dbReference>
<dbReference type="Pfam" id="PF06144">
    <property type="entry name" value="DNA_pol3_delta"/>
    <property type="match status" value="1"/>
</dbReference>
<keyword evidence="4" id="KW-0239">DNA-directed DNA polymerase</keyword>
<evidence type="ECO:0000256" key="4">
    <source>
        <dbReference type="ARBA" id="ARBA00022932"/>
    </source>
</evidence>
<dbReference type="GO" id="GO:0009360">
    <property type="term" value="C:DNA polymerase III complex"/>
    <property type="evidence" value="ECO:0007669"/>
    <property type="project" value="InterPro"/>
</dbReference>
<dbReference type="PANTHER" id="PTHR34388:SF1">
    <property type="entry name" value="DNA POLYMERASE III SUBUNIT DELTA"/>
    <property type="match status" value="1"/>
</dbReference>
<keyword evidence="1" id="KW-0808">Transferase</keyword>
<dbReference type="NCBIfam" id="TIGR01128">
    <property type="entry name" value="holA"/>
    <property type="match status" value="1"/>
</dbReference>
<feature type="domain" description="DNA polymerase III delta N-terminal" evidence="5">
    <location>
        <begin position="13"/>
        <end position="121"/>
    </location>
</feature>
<dbReference type="AlphaFoldDB" id="A0A133XSC9"/>
<keyword evidence="2" id="KW-0548">Nucleotidyltransferase</keyword>
<keyword evidence="7" id="KW-1185">Reference proteome</keyword>
<dbReference type="InterPro" id="IPR010372">
    <property type="entry name" value="DNA_pol3_delta_N"/>
</dbReference>
<accession>A0A133XSC9</accession>
<dbReference type="InterPro" id="IPR005790">
    <property type="entry name" value="DNA_polIII_delta"/>
</dbReference>
<gene>
    <name evidence="6" type="ORF">HMPREF3192_01066</name>
</gene>
<dbReference type="RefSeq" id="WP_066305863.1">
    <property type="nucleotide sequence ID" value="NZ_KQ959507.1"/>
</dbReference>
<evidence type="ECO:0000313" key="6">
    <source>
        <dbReference type="EMBL" id="KXB33837.1"/>
    </source>
</evidence>
<dbReference type="EMBL" id="LSCR01000029">
    <property type="protein sequence ID" value="KXB33837.1"/>
    <property type="molecule type" value="Genomic_DNA"/>
</dbReference>
<dbReference type="OrthoDB" id="5243879at2"/>
<comment type="caution">
    <text evidence="6">The sequence shown here is derived from an EMBL/GenBank/DDBJ whole genome shotgun (WGS) entry which is preliminary data.</text>
</comment>
<protein>
    <submittedName>
        <fullName evidence="6">Putative DNA polymerase III, delta subunit</fullName>
    </submittedName>
</protein>
<evidence type="ECO:0000256" key="3">
    <source>
        <dbReference type="ARBA" id="ARBA00022705"/>
    </source>
</evidence>
<evidence type="ECO:0000313" key="7">
    <source>
        <dbReference type="Proteomes" id="UP000070675"/>
    </source>
</evidence>
<dbReference type="GO" id="GO:0003887">
    <property type="term" value="F:DNA-directed DNA polymerase activity"/>
    <property type="evidence" value="ECO:0007669"/>
    <property type="project" value="UniProtKB-KW"/>
</dbReference>
<name>A0A133XSC9_9ACTN</name>
<organism evidence="6 7">
    <name type="scientific">Atopobium deltae</name>
    <dbReference type="NCBI Taxonomy" id="1393034"/>
    <lineage>
        <taxon>Bacteria</taxon>
        <taxon>Bacillati</taxon>
        <taxon>Actinomycetota</taxon>
        <taxon>Coriobacteriia</taxon>
        <taxon>Coriobacteriales</taxon>
        <taxon>Atopobiaceae</taxon>
        <taxon>Atopobium</taxon>
    </lineage>
</organism>
<dbReference type="GO" id="GO:0003677">
    <property type="term" value="F:DNA binding"/>
    <property type="evidence" value="ECO:0007669"/>
    <property type="project" value="InterPro"/>
</dbReference>
<dbReference type="PATRIC" id="fig|1393034.3.peg.1033"/>
<evidence type="ECO:0000259" key="5">
    <source>
        <dbReference type="Pfam" id="PF06144"/>
    </source>
</evidence>
<dbReference type="InterPro" id="IPR027417">
    <property type="entry name" value="P-loop_NTPase"/>
</dbReference>
<keyword evidence="3" id="KW-0235">DNA replication</keyword>
<dbReference type="STRING" id="1393034.HMPREF3192_01066"/>